<dbReference type="PRINTS" id="PR00081">
    <property type="entry name" value="GDHRDH"/>
</dbReference>
<protein>
    <submittedName>
        <fullName evidence="2">3-(Cis-5,6-dihydroxycyclohexa-1, 3-dien-1-yl)propanoate dehydrogenase</fullName>
        <ecNumber evidence="2">1.3.1.87</ecNumber>
    </submittedName>
</protein>
<dbReference type="PRINTS" id="PR00080">
    <property type="entry name" value="SDRFAMILY"/>
</dbReference>
<dbReference type="InterPro" id="IPR036291">
    <property type="entry name" value="NAD(P)-bd_dom_sf"/>
</dbReference>
<dbReference type="Gene3D" id="3.40.50.720">
    <property type="entry name" value="NAD(P)-binding Rossmann-like Domain"/>
    <property type="match status" value="1"/>
</dbReference>
<comment type="caution">
    <text evidence="2">The sequence shown here is derived from an EMBL/GenBank/DDBJ whole genome shotgun (WGS) entry which is preliminary data.</text>
</comment>
<evidence type="ECO:0000256" key="1">
    <source>
        <dbReference type="RuleBase" id="RU000363"/>
    </source>
</evidence>
<comment type="similarity">
    <text evidence="1">Belongs to the short-chain dehydrogenases/reductases (SDR) family.</text>
</comment>
<reference evidence="3" key="1">
    <citation type="journal article" date="2019" name="Int. J. Syst. Evol. Microbiol.">
        <title>The Global Catalogue of Microorganisms (GCM) 10K type strain sequencing project: providing services to taxonomists for standard genome sequencing and annotation.</title>
        <authorList>
            <consortium name="The Broad Institute Genomics Platform"/>
            <consortium name="The Broad Institute Genome Sequencing Center for Infectious Disease"/>
            <person name="Wu L."/>
            <person name="Ma J."/>
        </authorList>
    </citation>
    <scope>NUCLEOTIDE SEQUENCE [LARGE SCALE GENOMIC DNA]</scope>
    <source>
        <strain evidence="3">KCTC 32255</strain>
    </source>
</reference>
<dbReference type="InterPro" id="IPR002347">
    <property type="entry name" value="SDR_fam"/>
</dbReference>
<dbReference type="EC" id="1.3.1.87" evidence="2"/>
<keyword evidence="3" id="KW-1185">Reference proteome</keyword>
<dbReference type="PANTHER" id="PTHR42820:SF16">
    <property type="entry name" value="SHORT-CHAIN DEHYDROGENASE REDUCTASE 3B"/>
    <property type="match status" value="1"/>
</dbReference>
<dbReference type="RefSeq" id="WP_345400750.1">
    <property type="nucleotide sequence ID" value="NZ_BAABLA010000101.1"/>
</dbReference>
<dbReference type="EMBL" id="JBHSXX010000001">
    <property type="protein sequence ID" value="MFC6869412.1"/>
    <property type="molecule type" value="Genomic_DNA"/>
</dbReference>
<evidence type="ECO:0000313" key="2">
    <source>
        <dbReference type="EMBL" id="MFC6869412.1"/>
    </source>
</evidence>
<accession>A0ABW2C290</accession>
<dbReference type="Pfam" id="PF00106">
    <property type="entry name" value="adh_short"/>
    <property type="match status" value="1"/>
</dbReference>
<evidence type="ECO:0000313" key="3">
    <source>
        <dbReference type="Proteomes" id="UP001596337"/>
    </source>
</evidence>
<dbReference type="NCBIfam" id="NF004849">
    <property type="entry name" value="PRK06200.1"/>
    <property type="match status" value="1"/>
</dbReference>
<sequence>MAVLEGKRALIVGAGSGIGHAVLECFLEEGAQVVVLELSHDKCDQLRASHPEIVVVEGDATSLEQDKQAVNRAVESFGGLDVLVNCVGLFDYYTGIRAIEDEVFDAAFDEAFRTNVRSQLASVKAAVPALIESRGTIILTSSTSSFYPGRGGILYLASKFAVRGTVIALAHELAPEITVNSVAPGGTLDTDLRGLPALGLNERSLGATANRSMELKSNNPLEVALTSRDHAGSYVFLASDSARGMTGRFLHPDGGMGIKV</sequence>
<dbReference type="Proteomes" id="UP001596337">
    <property type="component" value="Unassembled WGS sequence"/>
</dbReference>
<name>A0ABW2C290_9PSEU</name>
<keyword evidence="2" id="KW-0560">Oxidoreductase</keyword>
<dbReference type="SUPFAM" id="SSF51735">
    <property type="entry name" value="NAD(P)-binding Rossmann-fold domains"/>
    <property type="match status" value="1"/>
</dbReference>
<organism evidence="2 3">
    <name type="scientific">Haloechinothrix salitolerans</name>
    <dbReference type="NCBI Taxonomy" id="926830"/>
    <lineage>
        <taxon>Bacteria</taxon>
        <taxon>Bacillati</taxon>
        <taxon>Actinomycetota</taxon>
        <taxon>Actinomycetes</taxon>
        <taxon>Pseudonocardiales</taxon>
        <taxon>Pseudonocardiaceae</taxon>
        <taxon>Haloechinothrix</taxon>
    </lineage>
</organism>
<dbReference type="PANTHER" id="PTHR42820">
    <property type="entry name" value="SHORT-CHAIN DEHYDROGENASE REDUCTASE"/>
    <property type="match status" value="1"/>
</dbReference>
<proteinExistence type="inferred from homology"/>
<gene>
    <name evidence="2" type="primary">hcaB</name>
    <name evidence="2" type="ORF">ACFQGD_19925</name>
</gene>
<dbReference type="GO" id="GO:0018498">
    <property type="term" value="F:2,3-dihydroxy-2,3-dihydro-phenylpropionate dehydrogenase activity"/>
    <property type="evidence" value="ECO:0007669"/>
    <property type="project" value="UniProtKB-EC"/>
</dbReference>